<dbReference type="InterPro" id="IPR000160">
    <property type="entry name" value="GGDEF_dom"/>
</dbReference>
<protein>
    <submittedName>
        <fullName evidence="4">Diguanylate phosphodiesterase</fullName>
    </submittedName>
</protein>
<dbReference type="Gene3D" id="3.30.70.270">
    <property type="match status" value="1"/>
</dbReference>
<dbReference type="SMART" id="SM00267">
    <property type="entry name" value="GGDEF"/>
    <property type="match status" value="1"/>
</dbReference>
<keyword evidence="1" id="KW-0472">Membrane</keyword>
<dbReference type="InterPro" id="IPR043128">
    <property type="entry name" value="Rev_trsase/Diguanyl_cyclase"/>
</dbReference>
<dbReference type="InterPro" id="IPR035919">
    <property type="entry name" value="EAL_sf"/>
</dbReference>
<evidence type="ECO:0000259" key="2">
    <source>
        <dbReference type="PROSITE" id="PS50883"/>
    </source>
</evidence>
<dbReference type="OrthoDB" id="5894408at2"/>
<dbReference type="GO" id="GO:0071111">
    <property type="term" value="F:cyclic-guanylate-specific phosphodiesterase activity"/>
    <property type="evidence" value="ECO:0007669"/>
    <property type="project" value="InterPro"/>
</dbReference>
<dbReference type="PANTHER" id="PTHR33121:SF79">
    <property type="entry name" value="CYCLIC DI-GMP PHOSPHODIESTERASE PDED-RELATED"/>
    <property type="match status" value="1"/>
</dbReference>
<dbReference type="PROSITE" id="PS50883">
    <property type="entry name" value="EAL"/>
    <property type="match status" value="1"/>
</dbReference>
<keyword evidence="5" id="KW-1185">Reference proteome</keyword>
<organism evidence="4 5">
    <name type="scientific">Aeromonas lusitana</name>
    <dbReference type="NCBI Taxonomy" id="931529"/>
    <lineage>
        <taxon>Bacteria</taxon>
        <taxon>Pseudomonadati</taxon>
        <taxon>Pseudomonadota</taxon>
        <taxon>Gammaproteobacteria</taxon>
        <taxon>Aeromonadales</taxon>
        <taxon>Aeromonadaceae</taxon>
        <taxon>Aeromonas</taxon>
    </lineage>
</organism>
<dbReference type="InterPro" id="IPR029787">
    <property type="entry name" value="Nucleotide_cyclase"/>
</dbReference>
<proteinExistence type="predicted"/>
<evidence type="ECO:0000313" key="4">
    <source>
        <dbReference type="EMBL" id="PJC91351.1"/>
    </source>
</evidence>
<dbReference type="Gene3D" id="3.20.20.450">
    <property type="entry name" value="EAL domain"/>
    <property type="match status" value="1"/>
</dbReference>
<sequence length="544" mass="61134">MLKTSGGNLLLVSAMICIPLLLLQGIWLAPPAPPHTLLLVMATTIAGFGLLFYVVRHLRASEQHRLEQSWLQALQLRDPTRLDSPQAQLALRQLLASFTAAEQDARSQITELHHQAHLDELTRLRNRHCFQRDMSVFLQQEETHSALLILIRATKLGTINEQRGALSGDAYLKALTELITQAVSHVPSHQVYRISGADFAVLLQPADEIQPHLLGQGLKVAFDHYQQQQGLAGTAYAGLTPFSSGQKIDAILARADLALARAQTGVVNGWAIQQHDSSLDLHGQQHWKRVLDELLSQERVSFYCQPIQTLNPDMVPYQEIYARFNSNAGTVLPMDTLFAMAHRLDMVMKLEQMLIRHIMRQHKAFDSHHSRWGLRLSGNPLQNSTFLIWLDQQLGKDLDTSAQLVFELEEERLEMNLSGAKRLFELLRRQGSRSAICNFGKGIDSFALLRELRPDYVKLDPALITTLEQDEANQQFVRMIVDVSHRMGCLVIAEGVEELEQKELLQGMYVDGLQGYLIARPQELRPDLKHRGFTGGVSTSAGSI</sequence>
<dbReference type="Pfam" id="PF00563">
    <property type="entry name" value="EAL"/>
    <property type="match status" value="1"/>
</dbReference>
<dbReference type="RefSeq" id="WP_100861712.1">
    <property type="nucleotide sequence ID" value="NZ_PGCP01000050.1"/>
</dbReference>
<dbReference type="SUPFAM" id="SSF141868">
    <property type="entry name" value="EAL domain-like"/>
    <property type="match status" value="1"/>
</dbReference>
<comment type="caution">
    <text evidence="4">The sequence shown here is derived from an EMBL/GenBank/DDBJ whole genome shotgun (WGS) entry which is preliminary data.</text>
</comment>
<feature type="domain" description="GGDEF" evidence="3">
    <location>
        <begin position="144"/>
        <end position="275"/>
    </location>
</feature>
<evidence type="ECO:0000259" key="3">
    <source>
        <dbReference type="PROSITE" id="PS50887"/>
    </source>
</evidence>
<dbReference type="PANTHER" id="PTHR33121">
    <property type="entry name" value="CYCLIC DI-GMP PHOSPHODIESTERASE PDEF"/>
    <property type="match status" value="1"/>
</dbReference>
<reference evidence="4 5" key="1">
    <citation type="submission" date="2017-11" db="EMBL/GenBank/DDBJ databases">
        <title>Draft genome sequence of environmental isolate Aeromonas lusitania sp. nov. MDC 2473.</title>
        <authorList>
            <person name="Colston S.M."/>
            <person name="Navarro A."/>
            <person name="Martinez-Murcia A.J."/>
            <person name="Graf J."/>
        </authorList>
    </citation>
    <scope>NUCLEOTIDE SEQUENCE [LARGE SCALE GENOMIC DNA]</scope>
    <source>
        <strain evidence="4 5">MDC 2473</strain>
    </source>
</reference>
<evidence type="ECO:0000256" key="1">
    <source>
        <dbReference type="SAM" id="Phobius"/>
    </source>
</evidence>
<dbReference type="CDD" id="cd01948">
    <property type="entry name" value="EAL"/>
    <property type="match status" value="1"/>
</dbReference>
<feature type="transmembrane region" description="Helical" evidence="1">
    <location>
        <begin position="35"/>
        <end position="55"/>
    </location>
</feature>
<gene>
    <name evidence="4" type="ORF">CUC44_20580</name>
</gene>
<evidence type="ECO:0000313" key="5">
    <source>
        <dbReference type="Proteomes" id="UP000232060"/>
    </source>
</evidence>
<keyword evidence="1" id="KW-1133">Transmembrane helix</keyword>
<dbReference type="InterPro" id="IPR001633">
    <property type="entry name" value="EAL_dom"/>
</dbReference>
<keyword evidence="1" id="KW-0812">Transmembrane</keyword>
<accession>A0A2M8H4B6</accession>
<dbReference type="EMBL" id="PGCP01000050">
    <property type="protein sequence ID" value="PJC91351.1"/>
    <property type="molecule type" value="Genomic_DNA"/>
</dbReference>
<feature type="transmembrane region" description="Helical" evidence="1">
    <location>
        <begin position="9"/>
        <end position="29"/>
    </location>
</feature>
<dbReference type="Pfam" id="PF00990">
    <property type="entry name" value="GGDEF"/>
    <property type="match status" value="1"/>
</dbReference>
<dbReference type="Proteomes" id="UP000232060">
    <property type="component" value="Unassembled WGS sequence"/>
</dbReference>
<dbReference type="AlphaFoldDB" id="A0A2M8H4B6"/>
<dbReference type="PROSITE" id="PS50887">
    <property type="entry name" value="GGDEF"/>
    <property type="match status" value="1"/>
</dbReference>
<feature type="domain" description="EAL" evidence="2">
    <location>
        <begin position="284"/>
        <end position="535"/>
    </location>
</feature>
<name>A0A2M8H4B6_9GAMM</name>
<dbReference type="SMR" id="A0A2M8H4B6"/>
<dbReference type="SMART" id="SM00052">
    <property type="entry name" value="EAL"/>
    <property type="match status" value="1"/>
</dbReference>
<dbReference type="InterPro" id="IPR050706">
    <property type="entry name" value="Cyclic-di-GMP_PDE-like"/>
</dbReference>
<dbReference type="SUPFAM" id="SSF55073">
    <property type="entry name" value="Nucleotide cyclase"/>
    <property type="match status" value="1"/>
</dbReference>